<evidence type="ECO:0000256" key="4">
    <source>
        <dbReference type="ARBA" id="ARBA00022448"/>
    </source>
</evidence>
<evidence type="ECO:0000256" key="3">
    <source>
        <dbReference type="ARBA" id="ARBA00020392"/>
    </source>
</evidence>
<evidence type="ECO:0000256" key="9">
    <source>
        <dbReference type="ARBA" id="ARBA00023136"/>
    </source>
</evidence>
<keyword evidence="8" id="KW-0653">Protein transport</keyword>
<dbReference type="InterPro" id="IPR053716">
    <property type="entry name" value="Flag_assembly_chemotaxis_eff"/>
</dbReference>
<keyword evidence="10" id="KW-1006">Bacterial flagellum protein export</keyword>
<dbReference type="GO" id="GO:0071973">
    <property type="term" value="P:bacterial-type flagellum-dependent cell motility"/>
    <property type="evidence" value="ECO:0007669"/>
    <property type="project" value="InterPro"/>
</dbReference>
<keyword evidence="9" id="KW-0472">Membrane</keyword>
<dbReference type="GO" id="GO:0009288">
    <property type="term" value="C:bacterial-type flagellum"/>
    <property type="evidence" value="ECO:0007669"/>
    <property type="project" value="InterPro"/>
</dbReference>
<dbReference type="NCBIfam" id="TIGR02473">
    <property type="entry name" value="flagell_FliJ"/>
    <property type="match status" value="1"/>
</dbReference>
<dbReference type="InterPro" id="IPR012823">
    <property type="entry name" value="Flagell_FliJ"/>
</dbReference>
<keyword evidence="5" id="KW-1003">Cell membrane</keyword>
<evidence type="ECO:0000256" key="8">
    <source>
        <dbReference type="ARBA" id="ARBA00022927"/>
    </source>
</evidence>
<comment type="similarity">
    <text evidence="2">Belongs to the FliJ family.</text>
</comment>
<name>A0A6J4RBW0_9ACTN</name>
<dbReference type="Pfam" id="PF02050">
    <property type="entry name" value="FliJ"/>
    <property type="match status" value="1"/>
</dbReference>
<keyword evidence="6" id="KW-0145">Chemotaxis</keyword>
<gene>
    <name evidence="12" type="ORF">AVDCRST_MAG38-1078</name>
</gene>
<feature type="region of interest" description="Disordered" evidence="11">
    <location>
        <begin position="46"/>
        <end position="66"/>
    </location>
</feature>
<dbReference type="GO" id="GO:0005886">
    <property type="term" value="C:plasma membrane"/>
    <property type="evidence" value="ECO:0007669"/>
    <property type="project" value="UniProtKB-SubCell"/>
</dbReference>
<evidence type="ECO:0000256" key="5">
    <source>
        <dbReference type="ARBA" id="ARBA00022475"/>
    </source>
</evidence>
<accession>A0A6J4RBW0</accession>
<proteinExistence type="inferred from homology"/>
<protein>
    <recommendedName>
        <fullName evidence="3">Flagellar FliJ protein</fullName>
    </recommendedName>
</protein>
<evidence type="ECO:0000256" key="10">
    <source>
        <dbReference type="ARBA" id="ARBA00023225"/>
    </source>
</evidence>
<evidence type="ECO:0000256" key="2">
    <source>
        <dbReference type="ARBA" id="ARBA00010004"/>
    </source>
</evidence>
<organism evidence="12">
    <name type="scientific">uncultured Solirubrobacteraceae bacterium</name>
    <dbReference type="NCBI Taxonomy" id="1162706"/>
    <lineage>
        <taxon>Bacteria</taxon>
        <taxon>Bacillati</taxon>
        <taxon>Actinomycetota</taxon>
        <taxon>Thermoleophilia</taxon>
        <taxon>Solirubrobacterales</taxon>
        <taxon>Solirubrobacteraceae</taxon>
        <taxon>environmental samples</taxon>
    </lineage>
</organism>
<evidence type="ECO:0000256" key="11">
    <source>
        <dbReference type="SAM" id="MobiDB-lite"/>
    </source>
</evidence>
<evidence type="ECO:0000256" key="7">
    <source>
        <dbReference type="ARBA" id="ARBA00022795"/>
    </source>
</evidence>
<keyword evidence="4" id="KW-0813">Transport</keyword>
<comment type="subcellular location">
    <subcellularLocation>
        <location evidence="1">Cell membrane</location>
        <topology evidence="1">Peripheral membrane protein</topology>
        <orientation evidence="1">Cytoplasmic side</orientation>
    </subcellularLocation>
</comment>
<dbReference type="Gene3D" id="1.10.287.1700">
    <property type="match status" value="1"/>
</dbReference>
<evidence type="ECO:0000256" key="1">
    <source>
        <dbReference type="ARBA" id="ARBA00004413"/>
    </source>
</evidence>
<reference evidence="12" key="1">
    <citation type="submission" date="2020-02" db="EMBL/GenBank/DDBJ databases">
        <authorList>
            <person name="Meier V. D."/>
        </authorList>
    </citation>
    <scope>NUCLEOTIDE SEQUENCE</scope>
    <source>
        <strain evidence="12">AVDCRST_MAG38</strain>
    </source>
</reference>
<evidence type="ECO:0000313" key="12">
    <source>
        <dbReference type="EMBL" id="CAA9468619.1"/>
    </source>
</evidence>
<dbReference type="AlphaFoldDB" id="A0A6J4RBW0"/>
<dbReference type="GO" id="GO:0015031">
    <property type="term" value="P:protein transport"/>
    <property type="evidence" value="ECO:0007669"/>
    <property type="project" value="UniProtKB-KW"/>
</dbReference>
<dbReference type="EMBL" id="CADCVJ010000070">
    <property type="protein sequence ID" value="CAA9468619.1"/>
    <property type="molecule type" value="Genomic_DNA"/>
</dbReference>
<keyword evidence="7" id="KW-1005">Bacterial flagellum biogenesis</keyword>
<sequence>METPPFKFRLERVRSMRVQVEEQAREQLASELAHRMRGEAILREAAEQAAAARDTHRGTASRGATGSELLAAQAWIERAHRRQQDAALDLDRRDTEVAARRQALVHAARERQSIDKLAERRRSEHDRAWAHRSQGELDEIALAMHRRGSAVR</sequence>
<evidence type="ECO:0000256" key="6">
    <source>
        <dbReference type="ARBA" id="ARBA00022500"/>
    </source>
</evidence>
<dbReference type="GO" id="GO:0006935">
    <property type="term" value="P:chemotaxis"/>
    <property type="evidence" value="ECO:0007669"/>
    <property type="project" value="UniProtKB-KW"/>
</dbReference>
<dbReference type="GO" id="GO:0044781">
    <property type="term" value="P:bacterial-type flagellum organization"/>
    <property type="evidence" value="ECO:0007669"/>
    <property type="project" value="UniProtKB-KW"/>
</dbReference>